<reference evidence="3" key="1">
    <citation type="journal article" date="2020" name="Microorganisms">
        <title>Isolation, Genomic and Metabolomic Characterization of Streptomyces tendae VITAKN with Quorum Sensing Inhibitory Activity from Southern India.</title>
        <authorList>
            <person name="Ishaque N.M."/>
            <person name="Burgsdorf I."/>
            <person name="Limlingan Malit J.J."/>
            <person name="Saha S."/>
            <person name="Teta R."/>
            <person name="Ewe D."/>
            <person name="Kannabiran K."/>
            <person name="Hrouzek P."/>
            <person name="Steindler L."/>
            <person name="Costantino V."/>
            <person name="Saurav K."/>
        </authorList>
    </citation>
    <scope>NUCLEOTIDE SEQUENCE</scope>
    <source>
        <strain evidence="3">VITAKN</strain>
    </source>
</reference>
<dbReference type="EMBL" id="JBIQWK010000009">
    <property type="protein sequence ID" value="MFI0575468.1"/>
    <property type="molecule type" value="Genomic_DNA"/>
</dbReference>
<protein>
    <submittedName>
        <fullName evidence="3">Sigma-like protein</fullName>
    </submittedName>
</protein>
<keyword evidence="4" id="KW-1185">Reference proteome</keyword>
<comment type="caution">
    <text evidence="3">The sequence shown here is derived from an EMBL/GenBank/DDBJ whole genome shotgun (WGS) entry which is preliminary data.</text>
</comment>
<dbReference type="EMBL" id="JAAIFS010000006">
    <property type="protein sequence ID" value="NEV90292.1"/>
    <property type="molecule type" value="Genomic_DNA"/>
</dbReference>
<sequence length="74" mass="7716">MSENQKDKKATATGEAATDENITTLENPMPAPPKDGAVTTLENPMPSGPAKPDVRTMENPMPAPPALDLDGDGK</sequence>
<name>A0A6B3QQM7_STRTE</name>
<feature type="compositionally biased region" description="Basic and acidic residues" evidence="1">
    <location>
        <begin position="1"/>
        <end position="10"/>
    </location>
</feature>
<gene>
    <name evidence="2" type="ORF">ACH3YB_27935</name>
    <name evidence="3" type="ORF">GUR47_27065</name>
</gene>
<evidence type="ECO:0000313" key="2">
    <source>
        <dbReference type="EMBL" id="MFI0575468.1"/>
    </source>
</evidence>
<reference evidence="2 4" key="2">
    <citation type="submission" date="2024-10" db="EMBL/GenBank/DDBJ databases">
        <authorList>
            <person name="Wannawong T."/>
            <person name="Kuncharoen N."/>
            <person name="Mhuantong W."/>
        </authorList>
    </citation>
    <scope>NUCLEOTIDE SEQUENCE [LARGE SCALE GENOMIC DNA]</scope>
    <source>
        <strain evidence="2 4">CALK1-4</strain>
    </source>
</reference>
<dbReference type="Proteomes" id="UP001610810">
    <property type="component" value="Unassembled WGS sequence"/>
</dbReference>
<accession>A0A6B3QQM7</accession>
<organism evidence="3">
    <name type="scientific">Streptomyces tendae</name>
    <dbReference type="NCBI Taxonomy" id="1932"/>
    <lineage>
        <taxon>Bacteria</taxon>
        <taxon>Bacillati</taxon>
        <taxon>Actinomycetota</taxon>
        <taxon>Actinomycetes</taxon>
        <taxon>Kitasatosporales</taxon>
        <taxon>Streptomycetaceae</taxon>
        <taxon>Streptomyces</taxon>
    </lineage>
</organism>
<evidence type="ECO:0000313" key="3">
    <source>
        <dbReference type="EMBL" id="NEV90292.1"/>
    </source>
</evidence>
<proteinExistence type="predicted"/>
<evidence type="ECO:0000313" key="4">
    <source>
        <dbReference type="Proteomes" id="UP001610810"/>
    </source>
</evidence>
<feature type="region of interest" description="Disordered" evidence="1">
    <location>
        <begin position="1"/>
        <end position="74"/>
    </location>
</feature>
<evidence type="ECO:0000256" key="1">
    <source>
        <dbReference type="SAM" id="MobiDB-lite"/>
    </source>
</evidence>
<dbReference type="AlphaFoldDB" id="A0A6B3QQM7"/>
<dbReference type="RefSeq" id="WP_164459845.1">
    <property type="nucleotide sequence ID" value="NZ_JAAIFS010000006.1"/>
</dbReference>